<organism evidence="3 4">
    <name type="scientific">Trifolium subterraneum</name>
    <name type="common">Subterranean clover</name>
    <dbReference type="NCBI Taxonomy" id="3900"/>
    <lineage>
        <taxon>Eukaryota</taxon>
        <taxon>Viridiplantae</taxon>
        <taxon>Streptophyta</taxon>
        <taxon>Embryophyta</taxon>
        <taxon>Tracheophyta</taxon>
        <taxon>Spermatophyta</taxon>
        <taxon>Magnoliopsida</taxon>
        <taxon>eudicotyledons</taxon>
        <taxon>Gunneridae</taxon>
        <taxon>Pentapetalae</taxon>
        <taxon>rosids</taxon>
        <taxon>fabids</taxon>
        <taxon>Fabales</taxon>
        <taxon>Fabaceae</taxon>
        <taxon>Papilionoideae</taxon>
        <taxon>50 kb inversion clade</taxon>
        <taxon>NPAAA clade</taxon>
        <taxon>Hologalegina</taxon>
        <taxon>IRL clade</taxon>
        <taxon>Trifolieae</taxon>
        <taxon>Trifolium</taxon>
    </lineage>
</organism>
<name>A0A2Z6PFL8_TRISU</name>
<proteinExistence type="predicted"/>
<dbReference type="GO" id="GO:0004523">
    <property type="term" value="F:RNA-DNA hybrid ribonuclease activity"/>
    <property type="evidence" value="ECO:0007669"/>
    <property type="project" value="InterPro"/>
</dbReference>
<dbReference type="Pfam" id="PF13456">
    <property type="entry name" value="RVT_3"/>
    <property type="match status" value="1"/>
</dbReference>
<evidence type="ECO:0000313" key="4">
    <source>
        <dbReference type="Proteomes" id="UP000242715"/>
    </source>
</evidence>
<evidence type="ECO:0000259" key="2">
    <source>
        <dbReference type="Pfam" id="PF13966"/>
    </source>
</evidence>
<dbReference type="GO" id="GO:0003676">
    <property type="term" value="F:nucleic acid binding"/>
    <property type="evidence" value="ECO:0007669"/>
    <property type="project" value="InterPro"/>
</dbReference>
<dbReference type="AlphaFoldDB" id="A0A2Z6PFL8"/>
<evidence type="ECO:0000313" key="3">
    <source>
        <dbReference type="EMBL" id="GAU48622.1"/>
    </source>
</evidence>
<dbReference type="InterPro" id="IPR012337">
    <property type="entry name" value="RNaseH-like_sf"/>
</dbReference>
<dbReference type="EMBL" id="DF974449">
    <property type="protein sequence ID" value="GAU48622.1"/>
    <property type="molecule type" value="Genomic_DNA"/>
</dbReference>
<dbReference type="Proteomes" id="UP000242715">
    <property type="component" value="Unassembled WGS sequence"/>
</dbReference>
<feature type="domain" description="RNase H type-1" evidence="1">
    <location>
        <begin position="214"/>
        <end position="290"/>
    </location>
</feature>
<accession>A0A2Z6PFL8</accession>
<feature type="domain" description="Reverse transcriptase zinc-binding" evidence="2">
    <location>
        <begin position="74"/>
        <end position="162"/>
    </location>
</feature>
<dbReference type="InterPro" id="IPR002156">
    <property type="entry name" value="RNaseH_domain"/>
</dbReference>
<keyword evidence="4" id="KW-1185">Reference proteome</keyword>
<dbReference type="Gene3D" id="3.30.420.10">
    <property type="entry name" value="Ribonuclease H-like superfamily/Ribonuclease H"/>
    <property type="match status" value="1"/>
</dbReference>
<dbReference type="InterPro" id="IPR026960">
    <property type="entry name" value="RVT-Znf"/>
</dbReference>
<dbReference type="OrthoDB" id="1391789at2759"/>
<reference evidence="4" key="1">
    <citation type="journal article" date="2017" name="Front. Plant Sci.">
        <title>Climate Clever Clovers: New Paradigm to Reduce the Environmental Footprint of Ruminants by Breeding Low Methanogenic Forages Utilizing Haplotype Variation.</title>
        <authorList>
            <person name="Kaur P."/>
            <person name="Appels R."/>
            <person name="Bayer P.E."/>
            <person name="Keeble-Gagnere G."/>
            <person name="Wang J."/>
            <person name="Hirakawa H."/>
            <person name="Shirasawa K."/>
            <person name="Vercoe P."/>
            <person name="Stefanova K."/>
            <person name="Durmic Z."/>
            <person name="Nichols P."/>
            <person name="Revell C."/>
            <person name="Isobe S.N."/>
            <person name="Edwards D."/>
            <person name="Erskine W."/>
        </authorList>
    </citation>
    <scope>NUCLEOTIDE SEQUENCE [LARGE SCALE GENOMIC DNA]</scope>
    <source>
        <strain evidence="4">cv. Daliak</strain>
    </source>
</reference>
<dbReference type="SUPFAM" id="SSF53098">
    <property type="entry name" value="Ribonuclease H-like"/>
    <property type="match status" value="1"/>
</dbReference>
<dbReference type="InterPro" id="IPR036397">
    <property type="entry name" value="RNaseH_sf"/>
</dbReference>
<dbReference type="InterPro" id="IPR044730">
    <property type="entry name" value="RNase_H-like_dom_plant"/>
</dbReference>
<evidence type="ECO:0008006" key="5">
    <source>
        <dbReference type="Google" id="ProtNLM"/>
    </source>
</evidence>
<dbReference type="InterPro" id="IPR053151">
    <property type="entry name" value="RNase_H-like"/>
</dbReference>
<dbReference type="CDD" id="cd06222">
    <property type="entry name" value="RNase_H_like"/>
    <property type="match status" value="1"/>
</dbReference>
<sequence length="350" mass="39921">MEFFLTQDHVIFFLEVPLKINESRRVNPFQDWSEIDILANQVLYVDIHDIEMRVRDVYIDDCFTWKGNLNGLYTARDGYHWLNRNDFSENPTNVVSWSWLWHIPAPEKIKFFLWTALHKALPTKAMLSHRGILHDSSCPRCNNNVETTIHCLRDCDFAKNIWKSIGFTKSIFFEDAEWFGQSLQAPVYSSDLITTPNTKLVKWNALGSSGMILNVDGSSIGNPGVSRYGGLIRNSEGAWAHGFAGNIGFSNILHPELMALYRGLLLAWQLNIKELWCYSDSEAAIKLIKDILAREWRVNIAHTFREGNACVDYLAKLGARNNEAFYVMASPPAGLNLLLLADASGTWFPR</sequence>
<dbReference type="PANTHER" id="PTHR47723:SF19">
    <property type="entry name" value="POLYNUCLEOTIDYL TRANSFERASE, RIBONUCLEASE H-LIKE SUPERFAMILY PROTEIN"/>
    <property type="match status" value="1"/>
</dbReference>
<protein>
    <recommendedName>
        <fullName evidence="5">RNase H type-1 domain-containing protein</fullName>
    </recommendedName>
</protein>
<dbReference type="Pfam" id="PF13966">
    <property type="entry name" value="zf-RVT"/>
    <property type="match status" value="1"/>
</dbReference>
<evidence type="ECO:0000259" key="1">
    <source>
        <dbReference type="Pfam" id="PF13456"/>
    </source>
</evidence>
<gene>
    <name evidence="3" type="ORF">TSUD_133530</name>
</gene>
<dbReference type="PANTHER" id="PTHR47723">
    <property type="entry name" value="OS05G0353850 PROTEIN"/>
    <property type="match status" value="1"/>
</dbReference>